<proteinExistence type="predicted"/>
<name>K1XYL9_9BACT</name>
<protein>
    <submittedName>
        <fullName evidence="2">Uncharacterized protein</fullName>
    </submittedName>
</protein>
<sequence>MKRFSLYIILLYIAFGTCISTSFAATSTLSTVAPVVGIATGENAGNLMFDSTTGLPYSERVSINGNTLDFVGTFWSQNAGWMTFGGLGVNGAKLTGAGNNMSMVGFAWSQNAGWISFNPRGVVSTTNFLNSDVFFDKAAGKFHGFAWSENLGWINMEGVMTDITAPDITANFKPFAANNSKTFTVSDPSPIVPVGSSYIFTVENWGSTATTSSISSTSSFSHDFRKTKSYYLKITDPFGNSSEWSVQVVADVPADTITTPIDGFTAGGSASAYASTFAESKVADASDIHSMSLNLRDQYGNPIKNEPGIKTVNVRVAFNNNVDKDQSLSIGGILGDAIQFPGSSFAGLTYSNGTVGIDSNTSGNYSLNISSYAPTKAGYAFTNPNNISLQKLTYEVLAMGGNSGVGETGGQIDKKNKIGINNLRFAPALFIGNVTNSDNWTILQGYATDFSANLLTATTASLTSPKVAHILDIDSNILISYQNPSNITGGTEICNGYMKTITTFNGAYTYSDSACNRPDSSNILMSPANLNSTMGFSWIPKIIYATPANSVVKYTSEIAYKNGGVDVKYPSYSRNNSSTTLADGTILSIADTGVGVVNQSVKILGMTNARNSIDVLQGNDTNKVGSLTRTDIKNAIHKNVEIMTRWGVPPAANYEVHTGDYTIPATWPGGKDTIIVKWGNVTIDNNITNSATIKGIIVLEDDAGLGGRIYISKNVSNIAAVLYTDKSIISGRSNIYYSDISPNAQTATGQLFIEGSIISDNTIGWASMTPLKCPYGAGTCTDKEAKRYDLNYFRFYTGTLSSSPGAAILVPSAGIGYPLVIEYDNRLQTAPPPGFSMTE</sequence>
<gene>
    <name evidence="2" type="ORF">ACD_78C00108G0001</name>
</gene>
<reference evidence="2" key="1">
    <citation type="journal article" date="2012" name="Science">
        <title>Fermentation, hydrogen, and sulfur metabolism in multiple uncultivated bacterial phyla.</title>
        <authorList>
            <person name="Wrighton K.C."/>
            <person name="Thomas B.C."/>
            <person name="Sharon I."/>
            <person name="Miller C.S."/>
            <person name="Castelle C.J."/>
            <person name="VerBerkmoes N.C."/>
            <person name="Wilkins M.J."/>
            <person name="Hettich R.L."/>
            <person name="Lipton M.S."/>
            <person name="Williams K.H."/>
            <person name="Long P.E."/>
            <person name="Banfield J.F."/>
        </authorList>
    </citation>
    <scope>NUCLEOTIDE SEQUENCE [LARGE SCALE GENOMIC DNA]</scope>
</reference>
<feature type="signal peptide" evidence="1">
    <location>
        <begin position="1"/>
        <end position="24"/>
    </location>
</feature>
<accession>K1XYL9</accession>
<comment type="caution">
    <text evidence="2">The sequence shown here is derived from an EMBL/GenBank/DDBJ whole genome shotgun (WGS) entry which is preliminary data.</text>
</comment>
<dbReference type="EMBL" id="AMFJ01034108">
    <property type="protein sequence ID" value="EKD30247.1"/>
    <property type="molecule type" value="Genomic_DNA"/>
</dbReference>
<evidence type="ECO:0000256" key="1">
    <source>
        <dbReference type="SAM" id="SignalP"/>
    </source>
</evidence>
<dbReference type="AlphaFoldDB" id="K1XYL9"/>
<keyword evidence="1" id="KW-0732">Signal</keyword>
<organism evidence="2">
    <name type="scientific">uncultured bacterium</name>
    <name type="common">gcode 4</name>
    <dbReference type="NCBI Taxonomy" id="1234023"/>
    <lineage>
        <taxon>Bacteria</taxon>
        <taxon>environmental samples</taxon>
    </lineage>
</organism>
<evidence type="ECO:0000313" key="2">
    <source>
        <dbReference type="EMBL" id="EKD30247.1"/>
    </source>
</evidence>
<feature type="chain" id="PRO_5022973383" evidence="1">
    <location>
        <begin position="25"/>
        <end position="839"/>
    </location>
</feature>